<evidence type="ECO:0000313" key="1">
    <source>
        <dbReference type="EMBL" id="MDN4075444.1"/>
    </source>
</evidence>
<sequence>MSTIKEMRFENDKIIHVASGSVNAGKRFIEEKARRFDENNRILKEIFSKSKKK</sequence>
<name>A0ABT8EBZ8_9BACL</name>
<dbReference type="EMBL" id="JAUHLN010000005">
    <property type="protein sequence ID" value="MDN4075444.1"/>
    <property type="molecule type" value="Genomic_DNA"/>
</dbReference>
<proteinExistence type="predicted"/>
<reference evidence="1" key="1">
    <citation type="submission" date="2023-06" db="EMBL/GenBank/DDBJ databases">
        <title>Draft Genome Sequences of Representative Paenibacillus Polymyxa, Bacillus cereus, Fictibacillus sp., and Brevibacillus agri Strains Isolated from Amazonian Dark Earth.</title>
        <authorList>
            <person name="Pellegrinetti T.A."/>
            <person name="Cunha I.C.M."/>
            <person name="Chaves M.G."/>
            <person name="Freitas A.S."/>
            <person name="Silva A.V.R."/>
            <person name="Tsai S.M."/>
            <person name="Mendes L.W."/>
        </authorList>
    </citation>
    <scope>NUCLEOTIDE SEQUENCE</scope>
    <source>
        <strain evidence="1">CENA-BCM004</strain>
    </source>
</reference>
<accession>A0ABT8EBZ8</accession>
<evidence type="ECO:0000313" key="2">
    <source>
        <dbReference type="Proteomes" id="UP001168694"/>
    </source>
</evidence>
<organism evidence="1 2">
    <name type="scientific">Fictibacillus terranigra</name>
    <dbReference type="NCBI Taxonomy" id="3058424"/>
    <lineage>
        <taxon>Bacteria</taxon>
        <taxon>Bacillati</taxon>
        <taxon>Bacillota</taxon>
        <taxon>Bacilli</taxon>
        <taxon>Bacillales</taxon>
        <taxon>Fictibacillaceae</taxon>
        <taxon>Fictibacillus</taxon>
    </lineage>
</organism>
<dbReference type="RefSeq" id="WP_290401550.1">
    <property type="nucleotide sequence ID" value="NZ_JAUHLN010000005.1"/>
</dbReference>
<protein>
    <submittedName>
        <fullName evidence="1">Uncharacterized protein</fullName>
    </submittedName>
</protein>
<gene>
    <name evidence="1" type="ORF">QYF49_21015</name>
</gene>
<comment type="caution">
    <text evidence="1">The sequence shown here is derived from an EMBL/GenBank/DDBJ whole genome shotgun (WGS) entry which is preliminary data.</text>
</comment>
<dbReference type="Proteomes" id="UP001168694">
    <property type="component" value="Unassembled WGS sequence"/>
</dbReference>
<keyword evidence="2" id="KW-1185">Reference proteome</keyword>